<dbReference type="EMBL" id="MU006575">
    <property type="protein sequence ID" value="KAF2746799.1"/>
    <property type="molecule type" value="Genomic_DNA"/>
</dbReference>
<gene>
    <name evidence="1" type="ORF">M011DRAFT_501257</name>
</gene>
<keyword evidence="2" id="KW-1185">Reference proteome</keyword>
<proteinExistence type="predicted"/>
<reference evidence="1" key="1">
    <citation type="journal article" date="2020" name="Stud. Mycol.">
        <title>101 Dothideomycetes genomes: a test case for predicting lifestyles and emergence of pathogens.</title>
        <authorList>
            <person name="Haridas S."/>
            <person name="Albert R."/>
            <person name="Binder M."/>
            <person name="Bloem J."/>
            <person name="Labutti K."/>
            <person name="Salamov A."/>
            <person name="Andreopoulos B."/>
            <person name="Baker S."/>
            <person name="Barry K."/>
            <person name="Bills G."/>
            <person name="Bluhm B."/>
            <person name="Cannon C."/>
            <person name="Castanera R."/>
            <person name="Culley D."/>
            <person name="Daum C."/>
            <person name="Ezra D."/>
            <person name="Gonzalez J."/>
            <person name="Henrissat B."/>
            <person name="Kuo A."/>
            <person name="Liang C."/>
            <person name="Lipzen A."/>
            <person name="Lutzoni F."/>
            <person name="Magnuson J."/>
            <person name="Mondo S."/>
            <person name="Nolan M."/>
            <person name="Ohm R."/>
            <person name="Pangilinan J."/>
            <person name="Park H.-J."/>
            <person name="Ramirez L."/>
            <person name="Alfaro M."/>
            <person name="Sun H."/>
            <person name="Tritt A."/>
            <person name="Yoshinaga Y."/>
            <person name="Zwiers L.-H."/>
            <person name="Turgeon B."/>
            <person name="Goodwin S."/>
            <person name="Spatafora J."/>
            <person name="Crous P."/>
            <person name="Grigoriev I."/>
        </authorList>
    </citation>
    <scope>NUCLEOTIDE SEQUENCE</scope>
    <source>
        <strain evidence="1">CBS 119925</strain>
    </source>
</reference>
<evidence type="ECO:0000313" key="1">
    <source>
        <dbReference type="EMBL" id="KAF2746799.1"/>
    </source>
</evidence>
<accession>A0A6A6VAN6</accession>
<organism evidence="1 2">
    <name type="scientific">Sporormia fimetaria CBS 119925</name>
    <dbReference type="NCBI Taxonomy" id="1340428"/>
    <lineage>
        <taxon>Eukaryota</taxon>
        <taxon>Fungi</taxon>
        <taxon>Dikarya</taxon>
        <taxon>Ascomycota</taxon>
        <taxon>Pezizomycotina</taxon>
        <taxon>Dothideomycetes</taxon>
        <taxon>Pleosporomycetidae</taxon>
        <taxon>Pleosporales</taxon>
        <taxon>Sporormiaceae</taxon>
        <taxon>Sporormia</taxon>
    </lineage>
</organism>
<name>A0A6A6VAN6_9PLEO</name>
<dbReference type="AlphaFoldDB" id="A0A6A6VAN6"/>
<dbReference type="Proteomes" id="UP000799440">
    <property type="component" value="Unassembled WGS sequence"/>
</dbReference>
<sequence length="226" mass="25447">MRICPPKENFVSKFDTKPLPTYIQPTNNNHAPFRTTLPKSGSRGSYVVPMPTRTTFNSQNVGSKKPMPTSHVGREVKLAYHYLLEDCESQTDKKIAMRSYVVFARTNLIYSLSMSSPLLSDRGKTLPYKISFINCIAIEIATVLFKGYYDAVLRKQKSMPFSTCRLRRRSDTPIHLLFTTASVTVQASCNPSGQYQMLLPTDAYTGALQPTAAYCCLVNSQLYRIC</sequence>
<protein>
    <submittedName>
        <fullName evidence="1">Uncharacterized protein</fullName>
    </submittedName>
</protein>
<evidence type="ECO:0000313" key="2">
    <source>
        <dbReference type="Proteomes" id="UP000799440"/>
    </source>
</evidence>